<organism evidence="1 2">
    <name type="scientific">Diaporthe eres</name>
    <name type="common">Phomopsis oblonga</name>
    <dbReference type="NCBI Taxonomy" id="83184"/>
    <lineage>
        <taxon>Eukaryota</taxon>
        <taxon>Fungi</taxon>
        <taxon>Dikarya</taxon>
        <taxon>Ascomycota</taxon>
        <taxon>Pezizomycotina</taxon>
        <taxon>Sordariomycetes</taxon>
        <taxon>Sordariomycetidae</taxon>
        <taxon>Diaporthales</taxon>
        <taxon>Diaporthaceae</taxon>
        <taxon>Diaporthe</taxon>
        <taxon>Diaporthe eres species complex</taxon>
    </lineage>
</organism>
<dbReference type="EMBL" id="JAKNSF020000012">
    <property type="protein sequence ID" value="KAK7735771.1"/>
    <property type="molecule type" value="Genomic_DNA"/>
</dbReference>
<dbReference type="Proteomes" id="UP001430848">
    <property type="component" value="Unassembled WGS sequence"/>
</dbReference>
<keyword evidence="2" id="KW-1185">Reference proteome</keyword>
<evidence type="ECO:0000313" key="1">
    <source>
        <dbReference type="EMBL" id="KAK7735771.1"/>
    </source>
</evidence>
<accession>A0ABR1PFS9</accession>
<comment type="caution">
    <text evidence="1">The sequence shown here is derived from an EMBL/GenBank/DDBJ whole genome shotgun (WGS) entry which is preliminary data.</text>
</comment>
<sequence length="153" mass="18290">MIYRLDQFSKLLPKWLGYYIEKQKFMRFDRLEKIYVLDQHIKPRAHYDHPEDMPPDMYTEAFDGHHGSKFVAIDPKDKRTIQLWNIPRHCWNIFRFPHLPYFHLLSLEPSDDDQLMMYTFASTAKLRFLACVRGSSQTPRVDTESPNSGFAFT</sequence>
<proteinExistence type="predicted"/>
<evidence type="ECO:0000313" key="2">
    <source>
        <dbReference type="Proteomes" id="UP001430848"/>
    </source>
</evidence>
<name>A0ABR1PFS9_DIAER</name>
<protein>
    <submittedName>
        <fullName evidence="1">Uncharacterized protein</fullName>
    </submittedName>
</protein>
<reference evidence="1 2" key="1">
    <citation type="submission" date="2024-02" db="EMBL/GenBank/DDBJ databases">
        <title>De novo assembly and annotation of 12 fungi associated with fruit tree decline syndrome in Ontario, Canada.</title>
        <authorList>
            <person name="Sulman M."/>
            <person name="Ellouze W."/>
            <person name="Ilyukhin E."/>
        </authorList>
    </citation>
    <scope>NUCLEOTIDE SEQUENCE [LARGE SCALE GENOMIC DNA]</scope>
    <source>
        <strain evidence="1 2">M169</strain>
    </source>
</reference>
<gene>
    <name evidence="1" type="ORF">SLS63_003729</name>
</gene>